<dbReference type="EMBL" id="CBLU010000006">
    <property type="protein sequence ID" value="CDG04272.1"/>
    <property type="molecule type" value="Genomic_DNA"/>
</dbReference>
<dbReference type="Gene3D" id="3.40.50.300">
    <property type="entry name" value="P-loop containing nucleotide triphosphate hydrolases"/>
    <property type="match status" value="1"/>
</dbReference>
<dbReference type="InterPro" id="IPR027417">
    <property type="entry name" value="P-loop_NTPase"/>
</dbReference>
<dbReference type="AlphaFoldDB" id="S6FSR0"/>
<comment type="caution">
    <text evidence="1">The sequence shown here is derived from an EMBL/GenBank/DDBJ whole genome shotgun (WGS) entry which is preliminary data.</text>
</comment>
<proteinExistence type="predicted"/>
<sequence length="44" mass="5242">MIDVFNREQIIQLLETYHPTMLLVEHDQAFVEKISNQIINLKDT</sequence>
<dbReference type="SUPFAM" id="SSF52540">
    <property type="entry name" value="P-loop containing nucleoside triphosphate hydrolases"/>
    <property type="match status" value="1"/>
</dbReference>
<protein>
    <submittedName>
        <fullName evidence="1">ABC transporter ATP binding protein</fullName>
    </submittedName>
</protein>
<gene>
    <name evidence="1" type="primary">yjcA</name>
    <name evidence="1" type="ORF">O9U_10320</name>
</gene>
<accession>S6FSR0</accession>
<dbReference type="Proteomes" id="UP000015361">
    <property type="component" value="Unassembled WGS sequence"/>
</dbReference>
<reference evidence="1 2" key="1">
    <citation type="journal article" date="2013" name="Appl. Environ. Microbiol.">
        <title>The Carbohydrate Metabolism Signature of Lactococcus lactis Strain A12 Reveals Its Sourdough Ecosystem Origin.</title>
        <authorList>
            <person name="Passerini D."/>
            <person name="Coddeville M."/>
            <person name="Le Bourgeois P."/>
            <person name="Loubiere P."/>
            <person name="Ritzenthaler P."/>
            <person name="Fontagne-Faucher C."/>
            <person name="Daveran-Mingot M.L."/>
            <person name="Cocaign-Bousquet M."/>
        </authorList>
    </citation>
    <scope>NUCLEOTIDE SEQUENCE [LARGE SCALE GENOMIC DNA]</scope>
    <source>
        <strain evidence="1 2">A12</strain>
    </source>
</reference>
<evidence type="ECO:0000313" key="2">
    <source>
        <dbReference type="Proteomes" id="UP000015361"/>
    </source>
</evidence>
<evidence type="ECO:0000313" key="1">
    <source>
        <dbReference type="EMBL" id="CDG04272.1"/>
    </source>
</evidence>
<organism evidence="1 2">
    <name type="scientific">Lactococcus lactis subsp. lactis A12</name>
    <dbReference type="NCBI Taxonomy" id="1137134"/>
    <lineage>
        <taxon>Bacteria</taxon>
        <taxon>Bacillati</taxon>
        <taxon>Bacillota</taxon>
        <taxon>Bacilli</taxon>
        <taxon>Lactobacillales</taxon>
        <taxon>Streptococcaceae</taxon>
        <taxon>Lactococcus</taxon>
    </lineage>
</organism>
<name>S6FSR0_LACLL</name>